<keyword evidence="6" id="KW-1185">Reference proteome</keyword>
<dbReference type="InterPro" id="IPR037401">
    <property type="entry name" value="SnoaL-like"/>
</dbReference>
<sequence length="412" mass="45657">MTASTGTGTGALLIHGLGGTQFDLGPLHKALRRVDVETHAITLPGHGGQPEALLPVRAEDWLDAVTSAYDELAGRYEVFHVIGMCMGALLALALCERRQHRKGQLVALSAPVYIDGWSTPWYRLLRYPVYRVPGLPARIKVEEDEPYGIKNDLVRAIVKAKFERGDNFHYRWVPLACIRQVDRLRRWVQHGASRITCPTLVVHAREDELTSLRSADFLEATVPHVRKIVLENSYHMICVDNDREQVVSSVLEFLGFDPARARRQARKQVEVPMAHEAVARLAAEYLAALTTHRVEALFPLLAPTVQWRHLGTHPLAGTYDDRDAVIALFARMGEMAGPSLRVAAPTPPRIEGQTVAIPLVISYVADGHAVERHGTQMIQCSNGRILAVEYRPAPDTEDRDAVAADRAPADGE</sequence>
<dbReference type="InterPro" id="IPR000073">
    <property type="entry name" value="AB_hydrolase_1"/>
</dbReference>
<feature type="domain" description="AB hydrolase-1" evidence="4">
    <location>
        <begin position="12"/>
        <end position="247"/>
    </location>
</feature>
<evidence type="ECO:0000259" key="3">
    <source>
        <dbReference type="Pfam" id="PF12680"/>
    </source>
</evidence>
<name>A0A916IPL3_9BURK</name>
<evidence type="ECO:0008006" key="7">
    <source>
        <dbReference type="Google" id="ProtNLM"/>
    </source>
</evidence>
<reference evidence="5" key="1">
    <citation type="submission" date="2021-03" db="EMBL/GenBank/DDBJ databases">
        <authorList>
            <person name="Peeters C."/>
        </authorList>
    </citation>
    <scope>NUCLEOTIDE SEQUENCE</scope>
    <source>
        <strain evidence="5">LMG 31506</strain>
    </source>
</reference>
<dbReference type="InterPro" id="IPR029058">
    <property type="entry name" value="AB_hydrolase_fold"/>
</dbReference>
<dbReference type="Pfam" id="PF12697">
    <property type="entry name" value="Abhydrolase_6"/>
    <property type="match status" value="1"/>
</dbReference>
<dbReference type="Gene3D" id="3.10.450.50">
    <property type="match status" value="1"/>
</dbReference>
<dbReference type="SUPFAM" id="SSF54427">
    <property type="entry name" value="NTF2-like"/>
    <property type="match status" value="1"/>
</dbReference>
<dbReference type="EMBL" id="CAJPUY010000001">
    <property type="protein sequence ID" value="CAG2127351.1"/>
    <property type="molecule type" value="Genomic_DNA"/>
</dbReference>
<feature type="domain" description="SnoaL-like" evidence="3">
    <location>
        <begin position="283"/>
        <end position="386"/>
    </location>
</feature>
<evidence type="ECO:0000256" key="2">
    <source>
        <dbReference type="SAM" id="MobiDB-lite"/>
    </source>
</evidence>
<dbReference type="InterPro" id="IPR050266">
    <property type="entry name" value="AB_hydrolase_sf"/>
</dbReference>
<proteinExistence type="predicted"/>
<gene>
    <name evidence="5" type="ORF">LMG31506_00454</name>
</gene>
<dbReference type="SUPFAM" id="SSF53474">
    <property type="entry name" value="alpha/beta-Hydrolases"/>
    <property type="match status" value="1"/>
</dbReference>
<dbReference type="AlphaFoldDB" id="A0A916IPL3"/>
<dbReference type="RefSeq" id="WP_211945449.1">
    <property type="nucleotide sequence ID" value="NZ_CAJPUY010000001.1"/>
</dbReference>
<keyword evidence="1" id="KW-0378">Hydrolase</keyword>
<accession>A0A916IPL3</accession>
<dbReference type="Gene3D" id="3.40.50.1820">
    <property type="entry name" value="alpha/beta hydrolase"/>
    <property type="match status" value="1"/>
</dbReference>
<protein>
    <recommendedName>
        <fullName evidence="7">Esterase</fullName>
    </recommendedName>
</protein>
<comment type="caution">
    <text evidence="5">The sequence shown here is derived from an EMBL/GenBank/DDBJ whole genome shotgun (WGS) entry which is preliminary data.</text>
</comment>
<organism evidence="5 6">
    <name type="scientific">Cupriavidus yeoncheonensis</name>
    <dbReference type="NCBI Taxonomy" id="1462994"/>
    <lineage>
        <taxon>Bacteria</taxon>
        <taxon>Pseudomonadati</taxon>
        <taxon>Pseudomonadota</taxon>
        <taxon>Betaproteobacteria</taxon>
        <taxon>Burkholderiales</taxon>
        <taxon>Burkholderiaceae</taxon>
        <taxon>Cupriavidus</taxon>
    </lineage>
</organism>
<dbReference type="Pfam" id="PF12680">
    <property type="entry name" value="SnoaL_2"/>
    <property type="match status" value="1"/>
</dbReference>
<evidence type="ECO:0000313" key="5">
    <source>
        <dbReference type="EMBL" id="CAG2127351.1"/>
    </source>
</evidence>
<feature type="region of interest" description="Disordered" evidence="2">
    <location>
        <begin position="393"/>
        <end position="412"/>
    </location>
</feature>
<evidence type="ECO:0000259" key="4">
    <source>
        <dbReference type="Pfam" id="PF12697"/>
    </source>
</evidence>
<dbReference type="PANTHER" id="PTHR43798">
    <property type="entry name" value="MONOACYLGLYCEROL LIPASE"/>
    <property type="match status" value="1"/>
</dbReference>
<evidence type="ECO:0000256" key="1">
    <source>
        <dbReference type="ARBA" id="ARBA00022801"/>
    </source>
</evidence>
<dbReference type="InterPro" id="IPR032710">
    <property type="entry name" value="NTF2-like_dom_sf"/>
</dbReference>
<dbReference type="Proteomes" id="UP000672934">
    <property type="component" value="Unassembled WGS sequence"/>
</dbReference>
<dbReference type="PANTHER" id="PTHR43798:SF31">
    <property type="entry name" value="AB HYDROLASE SUPERFAMILY PROTEIN YCLE"/>
    <property type="match status" value="1"/>
</dbReference>
<evidence type="ECO:0000313" key="6">
    <source>
        <dbReference type="Proteomes" id="UP000672934"/>
    </source>
</evidence>
<dbReference type="GO" id="GO:0016787">
    <property type="term" value="F:hydrolase activity"/>
    <property type="evidence" value="ECO:0007669"/>
    <property type="project" value="UniProtKB-KW"/>
</dbReference>
<dbReference type="GO" id="GO:0016020">
    <property type="term" value="C:membrane"/>
    <property type="evidence" value="ECO:0007669"/>
    <property type="project" value="TreeGrafter"/>
</dbReference>